<reference evidence="1 2" key="1">
    <citation type="submission" date="2019-06" db="EMBL/GenBank/DDBJ databases">
        <title>Draft genome of Aliikangiella marina GYP-15.</title>
        <authorList>
            <person name="Wang G."/>
        </authorList>
    </citation>
    <scope>NUCLEOTIDE SEQUENCE [LARGE SCALE GENOMIC DNA]</scope>
    <source>
        <strain evidence="1 2">GYP-15</strain>
    </source>
</reference>
<evidence type="ECO:0000313" key="1">
    <source>
        <dbReference type="EMBL" id="TQV76685.1"/>
    </source>
</evidence>
<dbReference type="Proteomes" id="UP000317839">
    <property type="component" value="Unassembled WGS sequence"/>
</dbReference>
<dbReference type="EMBL" id="VIKR01000001">
    <property type="protein sequence ID" value="TQV76685.1"/>
    <property type="molecule type" value="Genomic_DNA"/>
</dbReference>
<dbReference type="AlphaFoldDB" id="A0A545THJ9"/>
<dbReference type="RefSeq" id="WP_142888045.1">
    <property type="nucleotide sequence ID" value="NZ_VIKR01000001.1"/>
</dbReference>
<comment type="caution">
    <text evidence="1">The sequence shown here is derived from an EMBL/GenBank/DDBJ whole genome shotgun (WGS) entry which is preliminary data.</text>
</comment>
<name>A0A545THJ9_9GAMM</name>
<sequence>MRLSTACRNDGIAAIGARFNNGTLQFRVGAAPANVGDPLSGVLLGTCGFQATAFQAAANGGITANTISSDVDVDATGTCGYAAVLESDGTTVAALLSVGLTGSGADIELDSLSFEAGGVVNITGGNLTLPIGS</sequence>
<keyword evidence="2" id="KW-1185">Reference proteome</keyword>
<evidence type="ECO:0000313" key="2">
    <source>
        <dbReference type="Proteomes" id="UP000317839"/>
    </source>
</evidence>
<accession>A0A545THJ9</accession>
<proteinExistence type="predicted"/>
<protein>
    <submittedName>
        <fullName evidence="1">Uncharacterized protein</fullName>
    </submittedName>
</protein>
<organism evidence="1 2">
    <name type="scientific">Aliikangiella marina</name>
    <dbReference type="NCBI Taxonomy" id="1712262"/>
    <lineage>
        <taxon>Bacteria</taxon>
        <taxon>Pseudomonadati</taxon>
        <taxon>Pseudomonadota</taxon>
        <taxon>Gammaproteobacteria</taxon>
        <taxon>Oceanospirillales</taxon>
        <taxon>Pleioneaceae</taxon>
        <taxon>Aliikangiella</taxon>
    </lineage>
</organism>
<gene>
    <name evidence="1" type="ORF">FLL45_01615</name>
</gene>